<reference evidence="2" key="2">
    <citation type="submission" date="2021-03" db="EMBL/GenBank/DDBJ databases">
        <authorList>
            <person name="Artuso I."/>
            <person name="Turrini P."/>
            <person name="Pirolo M."/>
            <person name="Lugli G.A."/>
            <person name="Ventura M."/>
            <person name="Visca P."/>
        </authorList>
    </citation>
    <scope>NUCLEOTIDE SEQUENCE</scope>
    <source>
        <strain evidence="2">LMG 26462</strain>
    </source>
</reference>
<dbReference type="SUPFAM" id="SSF51735">
    <property type="entry name" value="NAD(P)-binding Rossmann-fold domains"/>
    <property type="match status" value="1"/>
</dbReference>
<dbReference type="Gene3D" id="3.40.50.720">
    <property type="entry name" value="NAD(P)-binding Rossmann-like Domain"/>
    <property type="match status" value="1"/>
</dbReference>
<protein>
    <submittedName>
        <fullName evidence="2">NAD(P)H-binding protein</fullName>
    </submittedName>
</protein>
<dbReference type="AlphaFoldDB" id="A0A9X1A6U4"/>
<dbReference type="EMBL" id="JAFLWW010000001">
    <property type="protein sequence ID" value="MBT1154136.1"/>
    <property type="molecule type" value="Genomic_DNA"/>
</dbReference>
<dbReference type="PANTHER" id="PTHR43355">
    <property type="entry name" value="FLAVIN REDUCTASE (NADPH)"/>
    <property type="match status" value="1"/>
</dbReference>
<dbReference type="InterPro" id="IPR036291">
    <property type="entry name" value="NAD(P)-bd_dom_sf"/>
</dbReference>
<name>A0A9X1A6U4_9HYPH</name>
<gene>
    <name evidence="2" type="ORF">J1C56_00870</name>
</gene>
<dbReference type="Pfam" id="PF13460">
    <property type="entry name" value="NAD_binding_10"/>
    <property type="match status" value="1"/>
</dbReference>
<evidence type="ECO:0000313" key="2">
    <source>
        <dbReference type="EMBL" id="MBT1154136.1"/>
    </source>
</evidence>
<dbReference type="InterPro" id="IPR016040">
    <property type="entry name" value="NAD(P)-bd_dom"/>
</dbReference>
<dbReference type="PANTHER" id="PTHR43355:SF2">
    <property type="entry name" value="FLAVIN REDUCTASE (NADPH)"/>
    <property type="match status" value="1"/>
</dbReference>
<proteinExistence type="predicted"/>
<dbReference type="RefSeq" id="WP_214385141.1">
    <property type="nucleotide sequence ID" value="NZ_JAFLWW010000001.1"/>
</dbReference>
<evidence type="ECO:0000313" key="3">
    <source>
        <dbReference type="Proteomes" id="UP001138921"/>
    </source>
</evidence>
<feature type="domain" description="NAD(P)-binding" evidence="1">
    <location>
        <begin position="7"/>
        <end position="197"/>
    </location>
</feature>
<dbReference type="InterPro" id="IPR051606">
    <property type="entry name" value="Polyketide_Oxido-like"/>
</dbReference>
<dbReference type="Proteomes" id="UP001138921">
    <property type="component" value="Unassembled WGS sequence"/>
</dbReference>
<sequence length="211" mass="21751">MKIALIGASGFVGTTVLKEAAARGHKVTAIVRSPEKVEQIDGVTAVKADASDAEALKAAISGSDVIVSAFNGGWGDPEIYAKHLAGSKAIVAAAKAAGKRVIVVGGAGSLEIDGKQLVDGPHFPDAYKDGARAARDALAALRTETGVEWSFVSPAIMMAPGERTGKFRIGGDQPVFDAKGESHISVEDLAVAIVDEAETPKHTGKRFTLGY</sequence>
<dbReference type="GO" id="GO:0016646">
    <property type="term" value="F:oxidoreductase activity, acting on the CH-NH group of donors, NAD or NADP as acceptor"/>
    <property type="evidence" value="ECO:0007669"/>
    <property type="project" value="TreeGrafter"/>
</dbReference>
<keyword evidence="3" id="KW-1185">Reference proteome</keyword>
<evidence type="ECO:0000259" key="1">
    <source>
        <dbReference type="Pfam" id="PF13460"/>
    </source>
</evidence>
<accession>A0A9X1A6U4</accession>
<comment type="caution">
    <text evidence="2">The sequence shown here is derived from an EMBL/GenBank/DDBJ whole genome shotgun (WGS) entry which is preliminary data.</text>
</comment>
<reference evidence="2" key="1">
    <citation type="journal article" date="2021" name="Microorganisms">
        <title>Phylogenomic Reconstruction and Metabolic Potential of the Genus Aminobacter.</title>
        <authorList>
            <person name="Artuso I."/>
            <person name="Turrini P."/>
            <person name="Pirolo M."/>
            <person name="Lugli G.A."/>
            <person name="Ventura M."/>
            <person name="Visca P."/>
        </authorList>
    </citation>
    <scope>NUCLEOTIDE SEQUENCE</scope>
    <source>
        <strain evidence="2">LMG 26462</strain>
    </source>
</reference>
<dbReference type="CDD" id="cd05244">
    <property type="entry name" value="BVR-B_like_SDR_a"/>
    <property type="match status" value="1"/>
</dbReference>
<organism evidence="2 3">
    <name type="scientific">Aminobacter anthyllidis</name>
    <dbReference type="NCBI Taxonomy" id="1035067"/>
    <lineage>
        <taxon>Bacteria</taxon>
        <taxon>Pseudomonadati</taxon>
        <taxon>Pseudomonadota</taxon>
        <taxon>Alphaproteobacteria</taxon>
        <taxon>Hyphomicrobiales</taxon>
        <taxon>Phyllobacteriaceae</taxon>
        <taxon>Aminobacter</taxon>
    </lineage>
</organism>